<evidence type="ECO:0000256" key="2">
    <source>
        <dbReference type="SAM" id="Phobius"/>
    </source>
</evidence>
<accession>A0A401TRI2</accession>
<name>A0A401TRI2_CHIPU</name>
<dbReference type="EMBL" id="BEZZ01150171">
    <property type="protein sequence ID" value="GCC45219.1"/>
    <property type="molecule type" value="Genomic_DNA"/>
</dbReference>
<feature type="compositionally biased region" description="Basic and acidic residues" evidence="1">
    <location>
        <begin position="50"/>
        <end position="65"/>
    </location>
</feature>
<reference evidence="3 4" key="1">
    <citation type="journal article" date="2018" name="Nat. Ecol. Evol.">
        <title>Shark genomes provide insights into elasmobranch evolution and the origin of vertebrates.</title>
        <authorList>
            <person name="Hara Y"/>
            <person name="Yamaguchi K"/>
            <person name="Onimaru K"/>
            <person name="Kadota M"/>
            <person name="Koyanagi M"/>
            <person name="Keeley SD"/>
            <person name="Tatsumi K"/>
            <person name="Tanaka K"/>
            <person name="Motone F"/>
            <person name="Kageyama Y"/>
            <person name="Nozu R"/>
            <person name="Adachi N"/>
            <person name="Nishimura O"/>
            <person name="Nakagawa R"/>
            <person name="Tanegashima C"/>
            <person name="Kiyatake I"/>
            <person name="Matsumoto R"/>
            <person name="Murakumo K"/>
            <person name="Nishida K"/>
            <person name="Terakita A"/>
            <person name="Kuratani S"/>
            <person name="Sato K"/>
            <person name="Hyodo S Kuraku.S."/>
        </authorList>
    </citation>
    <scope>NUCLEOTIDE SEQUENCE [LARGE SCALE GENOMIC DNA]</scope>
</reference>
<feature type="transmembrane region" description="Helical" evidence="2">
    <location>
        <begin position="24"/>
        <end position="44"/>
    </location>
</feature>
<sequence length="65" mass="7056">MAAGVFGARIGRGERTSARTRPALGSWVLLFLPYLGLGLVPSAADMTDGNSEHLKREHSLMKPYQ</sequence>
<keyword evidence="2" id="KW-1133">Transmembrane helix</keyword>
<dbReference type="Proteomes" id="UP000287033">
    <property type="component" value="Unassembled WGS sequence"/>
</dbReference>
<feature type="region of interest" description="Disordered" evidence="1">
    <location>
        <begin position="46"/>
        <end position="65"/>
    </location>
</feature>
<organism evidence="3 4">
    <name type="scientific">Chiloscyllium punctatum</name>
    <name type="common">Brownbanded bambooshark</name>
    <name type="synonym">Hemiscyllium punctatum</name>
    <dbReference type="NCBI Taxonomy" id="137246"/>
    <lineage>
        <taxon>Eukaryota</taxon>
        <taxon>Metazoa</taxon>
        <taxon>Chordata</taxon>
        <taxon>Craniata</taxon>
        <taxon>Vertebrata</taxon>
        <taxon>Chondrichthyes</taxon>
        <taxon>Elasmobranchii</taxon>
        <taxon>Galeomorphii</taxon>
        <taxon>Galeoidea</taxon>
        <taxon>Orectolobiformes</taxon>
        <taxon>Hemiscylliidae</taxon>
        <taxon>Chiloscyllium</taxon>
    </lineage>
</organism>
<keyword evidence="2" id="KW-0812">Transmembrane</keyword>
<dbReference type="STRING" id="137246.A0A401TRI2"/>
<evidence type="ECO:0000313" key="3">
    <source>
        <dbReference type="EMBL" id="GCC45219.1"/>
    </source>
</evidence>
<proteinExistence type="predicted"/>
<protein>
    <submittedName>
        <fullName evidence="3">Uncharacterized protein</fullName>
    </submittedName>
</protein>
<keyword evidence="4" id="KW-1185">Reference proteome</keyword>
<feature type="non-terminal residue" evidence="3">
    <location>
        <position position="65"/>
    </location>
</feature>
<keyword evidence="2" id="KW-0472">Membrane</keyword>
<gene>
    <name evidence="3" type="ORF">chiPu_0029181</name>
</gene>
<dbReference type="AlphaFoldDB" id="A0A401TRI2"/>
<evidence type="ECO:0000313" key="4">
    <source>
        <dbReference type="Proteomes" id="UP000287033"/>
    </source>
</evidence>
<comment type="caution">
    <text evidence="3">The sequence shown here is derived from an EMBL/GenBank/DDBJ whole genome shotgun (WGS) entry which is preliminary data.</text>
</comment>
<evidence type="ECO:0000256" key="1">
    <source>
        <dbReference type="SAM" id="MobiDB-lite"/>
    </source>
</evidence>